<dbReference type="PIRSF" id="PIRSF004848">
    <property type="entry name" value="YBL036c_PLPDEIII"/>
    <property type="match status" value="1"/>
</dbReference>
<dbReference type="AlphaFoldDB" id="A0A1W1DL05"/>
<dbReference type="SUPFAM" id="SSF51419">
    <property type="entry name" value="PLP-binding barrel"/>
    <property type="match status" value="1"/>
</dbReference>
<dbReference type="EMBL" id="FPHV01000112">
    <property type="protein sequence ID" value="SFV81886.1"/>
    <property type="molecule type" value="Genomic_DNA"/>
</dbReference>
<dbReference type="GO" id="GO:0030170">
    <property type="term" value="F:pyridoxal phosphate binding"/>
    <property type="evidence" value="ECO:0007669"/>
    <property type="project" value="InterPro"/>
</dbReference>
<evidence type="ECO:0000256" key="1">
    <source>
        <dbReference type="ARBA" id="ARBA00022898"/>
    </source>
</evidence>
<sequence length="212" mass="24224">MIVQNLKEVQERIHALDKNQHVTLIAVSKTKPASDLQQAIDAGQRHFGENYLQEALEKIETLKNQDLIWHFIGPIQSNKAKQISQNFDWVHSVDRLKIAKRLNDQRPKNLEKLKVLLQVNIDNEATKSGVLEGEIEDFILHFENFQNITLRGFMCIPNPNNAEQSFKKMAEILQKHPNLDTLSMGMSTDLELAIENGANFVRIGTDIFGKRA</sequence>
<dbReference type="PROSITE" id="PS01211">
    <property type="entry name" value="UPF0001"/>
    <property type="match status" value="1"/>
</dbReference>
<dbReference type="Gene3D" id="3.20.20.10">
    <property type="entry name" value="Alanine racemase"/>
    <property type="match status" value="1"/>
</dbReference>
<reference evidence="3" key="1">
    <citation type="submission" date="2016-10" db="EMBL/GenBank/DDBJ databases">
        <authorList>
            <person name="de Groot N.N."/>
        </authorList>
    </citation>
    <scope>NUCLEOTIDE SEQUENCE</scope>
</reference>
<dbReference type="Pfam" id="PF01168">
    <property type="entry name" value="Ala_racemase_N"/>
    <property type="match status" value="1"/>
</dbReference>
<dbReference type="HAMAP" id="MF_02087">
    <property type="entry name" value="PLP_homeostasis"/>
    <property type="match status" value="1"/>
</dbReference>
<dbReference type="CDD" id="cd06824">
    <property type="entry name" value="PLPDE_III_Yggs_like"/>
    <property type="match status" value="1"/>
</dbReference>
<dbReference type="NCBIfam" id="TIGR00044">
    <property type="entry name" value="YggS family pyridoxal phosphate-dependent enzyme"/>
    <property type="match status" value="1"/>
</dbReference>
<organism evidence="3">
    <name type="scientific">hydrothermal vent metagenome</name>
    <dbReference type="NCBI Taxonomy" id="652676"/>
    <lineage>
        <taxon>unclassified sequences</taxon>
        <taxon>metagenomes</taxon>
        <taxon>ecological metagenomes</taxon>
    </lineage>
</organism>
<evidence type="ECO:0000259" key="2">
    <source>
        <dbReference type="Pfam" id="PF01168"/>
    </source>
</evidence>
<dbReference type="InterPro" id="IPR029066">
    <property type="entry name" value="PLP-binding_barrel"/>
</dbReference>
<protein>
    <recommendedName>
        <fullName evidence="2">Alanine racemase N-terminal domain-containing protein</fullName>
    </recommendedName>
</protein>
<evidence type="ECO:0000313" key="3">
    <source>
        <dbReference type="EMBL" id="SFV81886.1"/>
    </source>
</evidence>
<dbReference type="InterPro" id="IPR011078">
    <property type="entry name" value="PyrdxlP_homeostasis"/>
</dbReference>
<dbReference type="PANTHER" id="PTHR10146:SF14">
    <property type="entry name" value="PYRIDOXAL PHOSPHATE HOMEOSTASIS PROTEIN"/>
    <property type="match status" value="1"/>
</dbReference>
<name>A0A1W1DL05_9ZZZZ</name>
<dbReference type="InterPro" id="IPR001608">
    <property type="entry name" value="Ala_racemase_N"/>
</dbReference>
<dbReference type="PANTHER" id="PTHR10146">
    <property type="entry name" value="PROLINE SYNTHETASE CO-TRANSCRIBED BACTERIAL HOMOLOG PROTEIN"/>
    <property type="match status" value="1"/>
</dbReference>
<feature type="domain" description="Alanine racemase N-terminal" evidence="2">
    <location>
        <begin position="5"/>
        <end position="210"/>
    </location>
</feature>
<keyword evidence="1" id="KW-0663">Pyridoxal phosphate</keyword>
<proteinExistence type="inferred from homology"/>
<gene>
    <name evidence="3" type="ORF">MNB_SUP05-6-186</name>
</gene>
<dbReference type="FunFam" id="3.20.20.10:FF:000018">
    <property type="entry name" value="Pyridoxal phosphate homeostasis protein"/>
    <property type="match status" value="1"/>
</dbReference>
<accession>A0A1W1DL05</accession>